<keyword evidence="4" id="KW-0694">RNA-binding</keyword>
<dbReference type="CDD" id="cd00473">
    <property type="entry name" value="bS6"/>
    <property type="match status" value="1"/>
</dbReference>
<dbReference type="InterPro" id="IPR000529">
    <property type="entry name" value="Ribosomal_bS6"/>
</dbReference>
<dbReference type="GO" id="GO:0006412">
    <property type="term" value="P:translation"/>
    <property type="evidence" value="ECO:0007669"/>
    <property type="project" value="UniProtKB-UniRule"/>
</dbReference>
<dbReference type="STRING" id="1123382.SAMN02745221_01950"/>
<keyword evidence="4" id="KW-0687">Ribonucleoprotein</keyword>
<dbReference type="HAMAP" id="MF_00360">
    <property type="entry name" value="Ribosomal_bS6"/>
    <property type="match status" value="1"/>
</dbReference>
<dbReference type="GO" id="GO:0003735">
    <property type="term" value="F:structural constituent of ribosome"/>
    <property type="evidence" value="ECO:0007669"/>
    <property type="project" value="InterPro"/>
</dbReference>
<keyword evidence="6" id="KW-1185">Reference proteome</keyword>
<dbReference type="PANTHER" id="PTHR21011">
    <property type="entry name" value="MITOCHONDRIAL 28S RIBOSOMAL PROTEIN S6"/>
    <property type="match status" value="1"/>
</dbReference>
<dbReference type="InterPro" id="IPR014717">
    <property type="entry name" value="Transl_elong_EF1B/ribsomal_bS6"/>
</dbReference>
<dbReference type="PANTHER" id="PTHR21011:SF1">
    <property type="entry name" value="SMALL RIBOSOMAL SUBUNIT PROTEIN BS6M"/>
    <property type="match status" value="1"/>
</dbReference>
<dbReference type="Proteomes" id="UP000242329">
    <property type="component" value="Unassembled WGS sequence"/>
</dbReference>
<proteinExistence type="inferred from homology"/>
<dbReference type="SUPFAM" id="SSF54995">
    <property type="entry name" value="Ribosomal protein S6"/>
    <property type="match status" value="1"/>
</dbReference>
<dbReference type="GO" id="GO:0070181">
    <property type="term" value="F:small ribosomal subunit rRNA binding"/>
    <property type="evidence" value="ECO:0007669"/>
    <property type="project" value="TreeGrafter"/>
</dbReference>
<dbReference type="EMBL" id="FQWY01000043">
    <property type="protein sequence ID" value="SHH21678.1"/>
    <property type="molecule type" value="Genomic_DNA"/>
</dbReference>
<dbReference type="AlphaFoldDB" id="A0A1M5R634"/>
<evidence type="ECO:0000256" key="1">
    <source>
        <dbReference type="ARBA" id="ARBA00009512"/>
    </source>
</evidence>
<dbReference type="NCBIfam" id="TIGR00166">
    <property type="entry name" value="S6"/>
    <property type="match status" value="1"/>
</dbReference>
<reference evidence="6" key="1">
    <citation type="submission" date="2016-11" db="EMBL/GenBank/DDBJ databases">
        <authorList>
            <person name="Varghese N."/>
            <person name="Submissions S."/>
        </authorList>
    </citation>
    <scope>NUCLEOTIDE SEQUENCE [LARGE SCALE GENOMIC DNA]</scope>
    <source>
        <strain evidence="6">DSM 11003</strain>
    </source>
</reference>
<gene>
    <name evidence="4" type="primary">rpsF</name>
    <name evidence="5" type="ORF">SAMN02745221_01950</name>
</gene>
<dbReference type="RefSeq" id="WP_073093284.1">
    <property type="nucleotide sequence ID" value="NZ_FQWY01000043.1"/>
</dbReference>
<comment type="similarity">
    <text evidence="1 4">Belongs to the bacterial ribosomal protein bS6 family.</text>
</comment>
<dbReference type="Pfam" id="PF01250">
    <property type="entry name" value="Ribosomal_S6"/>
    <property type="match status" value="1"/>
</dbReference>
<evidence type="ECO:0000313" key="5">
    <source>
        <dbReference type="EMBL" id="SHH21678.1"/>
    </source>
</evidence>
<dbReference type="InterPro" id="IPR035980">
    <property type="entry name" value="Ribosomal_bS6_sf"/>
</dbReference>
<comment type="function">
    <text evidence="2 4">Binds together with bS18 to 16S ribosomal RNA.</text>
</comment>
<name>A0A1M5R634_9FIRM</name>
<evidence type="ECO:0000256" key="4">
    <source>
        <dbReference type="HAMAP-Rule" id="MF_00360"/>
    </source>
</evidence>
<dbReference type="OrthoDB" id="9812702at2"/>
<protein>
    <recommendedName>
        <fullName evidence="3 4">Small ribosomal subunit protein bS6</fullName>
    </recommendedName>
</protein>
<dbReference type="GO" id="GO:1990904">
    <property type="term" value="C:ribonucleoprotein complex"/>
    <property type="evidence" value="ECO:0007669"/>
    <property type="project" value="UniProtKB-KW"/>
</dbReference>
<keyword evidence="4" id="KW-0699">rRNA-binding</keyword>
<organism evidence="5 6">
    <name type="scientific">Thermosyntropha lipolytica DSM 11003</name>
    <dbReference type="NCBI Taxonomy" id="1123382"/>
    <lineage>
        <taxon>Bacteria</taxon>
        <taxon>Bacillati</taxon>
        <taxon>Bacillota</taxon>
        <taxon>Clostridia</taxon>
        <taxon>Eubacteriales</taxon>
        <taxon>Syntrophomonadaceae</taxon>
        <taxon>Thermosyntropha</taxon>
    </lineage>
</organism>
<evidence type="ECO:0000256" key="3">
    <source>
        <dbReference type="ARBA" id="ARBA00035294"/>
    </source>
</evidence>
<keyword evidence="4 5" id="KW-0689">Ribosomal protein</keyword>
<dbReference type="Gene3D" id="3.30.70.60">
    <property type="match status" value="1"/>
</dbReference>
<dbReference type="GO" id="GO:0005840">
    <property type="term" value="C:ribosome"/>
    <property type="evidence" value="ECO:0007669"/>
    <property type="project" value="UniProtKB-KW"/>
</dbReference>
<sequence>MRAYEMMFILKPDLTDEQIAEVKERLKKIIADLGGEFLGEAEGWGRKRLAYEIEKYNEGIYSVWNFQGEPAVAHELDRVIKLSDRVLRHMILRKDEK</sequence>
<dbReference type="GO" id="GO:0005737">
    <property type="term" value="C:cytoplasm"/>
    <property type="evidence" value="ECO:0007669"/>
    <property type="project" value="UniProtKB-ARBA"/>
</dbReference>
<accession>A0A1M5R634</accession>
<evidence type="ECO:0000256" key="2">
    <source>
        <dbReference type="ARBA" id="ARBA00035104"/>
    </source>
</evidence>
<evidence type="ECO:0000313" key="6">
    <source>
        <dbReference type="Proteomes" id="UP000242329"/>
    </source>
</evidence>
<dbReference type="InterPro" id="IPR020814">
    <property type="entry name" value="Ribosomal_S6_plastid/chlpt"/>
</dbReference>